<dbReference type="Pfam" id="PF12051">
    <property type="entry name" value="DUF3533"/>
    <property type="match status" value="1"/>
</dbReference>
<evidence type="ECO:0000259" key="2">
    <source>
        <dbReference type="Pfam" id="PF12051"/>
    </source>
</evidence>
<reference evidence="3" key="1">
    <citation type="journal article" date="2020" name="Stud. Mycol.">
        <title>101 Dothideomycetes genomes: a test case for predicting lifestyles and emergence of pathogens.</title>
        <authorList>
            <person name="Haridas S."/>
            <person name="Albert R."/>
            <person name="Binder M."/>
            <person name="Bloem J."/>
            <person name="Labutti K."/>
            <person name="Salamov A."/>
            <person name="Andreopoulos B."/>
            <person name="Baker S."/>
            <person name="Barry K."/>
            <person name="Bills G."/>
            <person name="Bluhm B."/>
            <person name="Cannon C."/>
            <person name="Castanera R."/>
            <person name="Culley D."/>
            <person name="Daum C."/>
            <person name="Ezra D."/>
            <person name="Gonzalez J."/>
            <person name="Henrissat B."/>
            <person name="Kuo A."/>
            <person name="Liang C."/>
            <person name="Lipzen A."/>
            <person name="Lutzoni F."/>
            <person name="Magnuson J."/>
            <person name="Mondo S."/>
            <person name="Nolan M."/>
            <person name="Ohm R."/>
            <person name="Pangilinan J."/>
            <person name="Park H.-J."/>
            <person name="Ramirez L."/>
            <person name="Alfaro M."/>
            <person name="Sun H."/>
            <person name="Tritt A."/>
            <person name="Yoshinaga Y."/>
            <person name="Zwiers L.-H."/>
            <person name="Turgeon B."/>
            <person name="Goodwin S."/>
            <person name="Spatafora J."/>
            <person name="Crous P."/>
            <person name="Grigoriev I."/>
        </authorList>
    </citation>
    <scope>NUCLEOTIDE SEQUENCE</scope>
    <source>
        <strain evidence="3">CBS 121410</strain>
    </source>
</reference>
<keyword evidence="1" id="KW-1133">Transmembrane helix</keyword>
<feature type="non-terminal residue" evidence="3">
    <location>
        <position position="396"/>
    </location>
</feature>
<feature type="transmembrane region" description="Helical" evidence="1">
    <location>
        <begin position="310"/>
        <end position="327"/>
    </location>
</feature>
<evidence type="ECO:0000256" key="1">
    <source>
        <dbReference type="SAM" id="Phobius"/>
    </source>
</evidence>
<feature type="transmembrane region" description="Helical" evidence="1">
    <location>
        <begin position="365"/>
        <end position="385"/>
    </location>
</feature>
<dbReference type="OrthoDB" id="2140105at2759"/>
<evidence type="ECO:0000313" key="4">
    <source>
        <dbReference type="Proteomes" id="UP000799776"/>
    </source>
</evidence>
<dbReference type="AlphaFoldDB" id="A0A9P4LZH8"/>
<comment type="caution">
    <text evidence="3">The sequence shown here is derived from an EMBL/GenBank/DDBJ whole genome shotgun (WGS) entry which is preliminary data.</text>
</comment>
<proteinExistence type="predicted"/>
<protein>
    <recommendedName>
        <fullName evidence="2">DUF3533 domain-containing protein</fullName>
    </recommendedName>
</protein>
<feature type="non-terminal residue" evidence="3">
    <location>
        <position position="1"/>
    </location>
</feature>
<evidence type="ECO:0000313" key="3">
    <source>
        <dbReference type="EMBL" id="KAF2091423.1"/>
    </source>
</evidence>
<gene>
    <name evidence="3" type="ORF">K490DRAFT_136</name>
</gene>
<dbReference type="PANTHER" id="PTHR34814">
    <property type="entry name" value="NITROSOGUANIDINE RESISTANCE PROTEIN SNG1"/>
    <property type="match status" value="1"/>
</dbReference>
<name>A0A9P4LZH8_9PEZI</name>
<dbReference type="InterPro" id="IPR053001">
    <property type="entry name" value="MNNG_permease-like"/>
</dbReference>
<feature type="transmembrane region" description="Helical" evidence="1">
    <location>
        <begin position="242"/>
        <end position="265"/>
    </location>
</feature>
<keyword evidence="1" id="KW-0812">Transmembrane</keyword>
<organism evidence="3 4">
    <name type="scientific">Saccharata proteae CBS 121410</name>
    <dbReference type="NCBI Taxonomy" id="1314787"/>
    <lineage>
        <taxon>Eukaryota</taxon>
        <taxon>Fungi</taxon>
        <taxon>Dikarya</taxon>
        <taxon>Ascomycota</taxon>
        <taxon>Pezizomycotina</taxon>
        <taxon>Dothideomycetes</taxon>
        <taxon>Dothideomycetes incertae sedis</taxon>
        <taxon>Botryosphaeriales</taxon>
        <taxon>Saccharataceae</taxon>
        <taxon>Saccharata</taxon>
    </lineage>
</organism>
<dbReference type="PANTHER" id="PTHR34814:SF2">
    <property type="entry name" value="DUF3533 DOMAIN-CONTAINING PROTEIN"/>
    <property type="match status" value="1"/>
</dbReference>
<keyword evidence="1" id="KW-0472">Membrane</keyword>
<feature type="transmembrane region" description="Helical" evidence="1">
    <location>
        <begin position="209"/>
        <end position="230"/>
    </location>
</feature>
<sequence>RRPFAVASAATLLMLQLLFLGLMSYIYGSLFQQSSRVHNFKVLMVDFDGGVIGEALSGAYQQLQAPSFPTIVHHSTTQYSTPADVRDAVCRGHYWGGIYTHPGASNRLSAALEGGQAAASYNAQDTMTYIYNAARYPAFASGLIQSNLVQLTSVSRIVYNHLNGTQALQSVNNTNVPAIQALLNPIQALASPIQPTTHGARVLYNTLSMVIPIIMQFFFIMALNTISATFQTHSHLPRLDNYLLRLLLSLLYTLVGSLSMAGYIWAFREDWAVTGRDFALTWLTLWLYMHVNMFVFDVATAYIPLKFTTFFVLTWVILNVTSTIAPFEISPGFYRWAYALPANEVYTLLVQIWSHGCAVRDYRALPVLFAWWLVGNVASVFAVRFRCGEAAAAEEA</sequence>
<dbReference type="Proteomes" id="UP000799776">
    <property type="component" value="Unassembled WGS sequence"/>
</dbReference>
<keyword evidence="4" id="KW-1185">Reference proteome</keyword>
<accession>A0A9P4LZH8</accession>
<feature type="transmembrane region" description="Helical" evidence="1">
    <location>
        <begin position="285"/>
        <end position="303"/>
    </location>
</feature>
<feature type="domain" description="DUF3533" evidence="2">
    <location>
        <begin position="12"/>
        <end position="376"/>
    </location>
</feature>
<dbReference type="GO" id="GO:0016020">
    <property type="term" value="C:membrane"/>
    <property type="evidence" value="ECO:0007669"/>
    <property type="project" value="TreeGrafter"/>
</dbReference>
<dbReference type="InterPro" id="IPR022703">
    <property type="entry name" value="DUF3533"/>
</dbReference>
<dbReference type="EMBL" id="ML978711">
    <property type="protein sequence ID" value="KAF2091423.1"/>
    <property type="molecule type" value="Genomic_DNA"/>
</dbReference>